<gene>
    <name evidence="1" type="ORF">BLX24_22685</name>
</gene>
<name>A0A1S2VES4_9BACT</name>
<keyword evidence="2" id="KW-1185">Reference proteome</keyword>
<accession>A0A1S2VES4</accession>
<protein>
    <submittedName>
        <fullName evidence="1">Uncharacterized protein</fullName>
    </submittedName>
</protein>
<comment type="caution">
    <text evidence="1">The sequence shown here is derived from an EMBL/GenBank/DDBJ whole genome shotgun (WGS) entry which is preliminary data.</text>
</comment>
<evidence type="ECO:0000313" key="2">
    <source>
        <dbReference type="Proteomes" id="UP000181790"/>
    </source>
</evidence>
<reference evidence="1 2" key="1">
    <citation type="submission" date="2016-10" db="EMBL/GenBank/DDBJ databases">
        <title>Arsenicibacter rosenii gen. nov., sp. nov., an efficient arsenic-methylating bacterium isolated from an arsenic-contaminated paddy soil.</title>
        <authorList>
            <person name="Huang K."/>
        </authorList>
    </citation>
    <scope>NUCLEOTIDE SEQUENCE [LARGE SCALE GENOMIC DNA]</scope>
    <source>
        <strain evidence="1 2">SM-1</strain>
    </source>
</reference>
<dbReference type="RefSeq" id="WP_071505511.1">
    <property type="nucleotide sequence ID" value="NZ_MORL01000018.1"/>
</dbReference>
<dbReference type="EMBL" id="MORL01000018">
    <property type="protein sequence ID" value="OIN56785.1"/>
    <property type="molecule type" value="Genomic_DNA"/>
</dbReference>
<evidence type="ECO:0000313" key="1">
    <source>
        <dbReference type="EMBL" id="OIN56785.1"/>
    </source>
</evidence>
<organism evidence="1 2">
    <name type="scientific">Arsenicibacter rosenii</name>
    <dbReference type="NCBI Taxonomy" id="1750698"/>
    <lineage>
        <taxon>Bacteria</taxon>
        <taxon>Pseudomonadati</taxon>
        <taxon>Bacteroidota</taxon>
        <taxon>Cytophagia</taxon>
        <taxon>Cytophagales</taxon>
        <taxon>Spirosomataceae</taxon>
        <taxon>Arsenicibacter</taxon>
    </lineage>
</organism>
<proteinExistence type="predicted"/>
<dbReference type="Proteomes" id="UP000181790">
    <property type="component" value="Unassembled WGS sequence"/>
</dbReference>
<sequence>MITINLDLNKLTGDPIISFDVSENARAVDEKLLMRFAQLASENGVRFLPVGAALDTESGDTIHKYEIHTNYVSDRRTAGAD</sequence>
<dbReference type="AlphaFoldDB" id="A0A1S2VES4"/>